<dbReference type="WBParaSite" id="EVEC_0000241301-mRNA-1">
    <property type="protein sequence ID" value="EVEC_0000241301-mRNA-1"/>
    <property type="gene ID" value="EVEC_0000241301"/>
</dbReference>
<dbReference type="GO" id="GO:0015293">
    <property type="term" value="F:symporter activity"/>
    <property type="evidence" value="ECO:0007669"/>
    <property type="project" value="InterPro"/>
</dbReference>
<feature type="transmembrane region" description="Helical" evidence="2">
    <location>
        <begin position="129"/>
        <end position="154"/>
    </location>
</feature>
<proteinExistence type="inferred from homology"/>
<dbReference type="Pfam" id="PF13347">
    <property type="entry name" value="MFS_2"/>
    <property type="match status" value="1"/>
</dbReference>
<gene>
    <name evidence="3" type="ORF">EVEC_LOCUS2121</name>
</gene>
<evidence type="ECO:0000313" key="3">
    <source>
        <dbReference type="EMBL" id="VDD86978.1"/>
    </source>
</evidence>
<comment type="similarity">
    <text evidence="1">Belongs to the major facilitator superfamily.</text>
</comment>
<dbReference type="PANTHER" id="PTHR11328">
    <property type="entry name" value="MAJOR FACILITATOR SUPERFAMILY DOMAIN-CONTAINING PROTEIN"/>
    <property type="match status" value="1"/>
</dbReference>
<feature type="transmembrane region" description="Helical" evidence="2">
    <location>
        <begin position="18"/>
        <end position="43"/>
    </location>
</feature>
<reference evidence="5" key="1">
    <citation type="submission" date="2017-02" db="UniProtKB">
        <authorList>
            <consortium name="WormBaseParasite"/>
        </authorList>
    </citation>
    <scope>IDENTIFICATION</scope>
</reference>
<evidence type="ECO:0000313" key="5">
    <source>
        <dbReference type="WBParaSite" id="EVEC_0000241301-mRNA-1"/>
    </source>
</evidence>
<dbReference type="GO" id="GO:0005886">
    <property type="term" value="C:plasma membrane"/>
    <property type="evidence" value="ECO:0007669"/>
    <property type="project" value="TreeGrafter"/>
</dbReference>
<feature type="transmembrane region" description="Helical" evidence="2">
    <location>
        <begin position="95"/>
        <end position="113"/>
    </location>
</feature>
<dbReference type="GO" id="GO:0008643">
    <property type="term" value="P:carbohydrate transport"/>
    <property type="evidence" value="ECO:0007669"/>
    <property type="project" value="InterPro"/>
</dbReference>
<dbReference type="Proteomes" id="UP000274131">
    <property type="component" value="Unassembled WGS sequence"/>
</dbReference>
<keyword evidence="4" id="KW-1185">Reference proteome</keyword>
<keyword evidence="2" id="KW-0472">Membrane</keyword>
<protein>
    <submittedName>
        <fullName evidence="5">Major facilitator superfamily domain-containing protein 6</fullName>
    </submittedName>
</protein>
<dbReference type="AlphaFoldDB" id="A0A0N4UXX9"/>
<dbReference type="SUPFAM" id="SSF103473">
    <property type="entry name" value="MFS general substrate transporter"/>
    <property type="match status" value="1"/>
</dbReference>
<dbReference type="EMBL" id="UXUI01007321">
    <property type="protein sequence ID" value="VDD86978.1"/>
    <property type="molecule type" value="Genomic_DNA"/>
</dbReference>
<dbReference type="STRING" id="51028.A0A0N4UXX9"/>
<reference evidence="3 4" key="2">
    <citation type="submission" date="2018-10" db="EMBL/GenBank/DDBJ databases">
        <authorList>
            <consortium name="Pathogen Informatics"/>
        </authorList>
    </citation>
    <scope>NUCLEOTIDE SEQUENCE [LARGE SCALE GENOMIC DNA]</scope>
</reference>
<dbReference type="OrthoDB" id="1730117at2759"/>
<dbReference type="PANTHER" id="PTHR11328:SF28">
    <property type="entry name" value="MAJOR FACILITATOR SUPERFAMILY DOMAIN-CONTAINING PROTEIN 12"/>
    <property type="match status" value="1"/>
</dbReference>
<evidence type="ECO:0000313" key="4">
    <source>
        <dbReference type="Proteomes" id="UP000274131"/>
    </source>
</evidence>
<accession>A0A0N4UXX9</accession>
<name>A0A0N4UXX9_ENTVE</name>
<dbReference type="InterPro" id="IPR036259">
    <property type="entry name" value="MFS_trans_sf"/>
</dbReference>
<keyword evidence="2" id="KW-0812">Transmembrane</keyword>
<sequence>MIGYGFGHFYNDLCASMWFTYLMIFLENVLGFRSSISGLLMLIGQHEAENNRKLLENVRFFFFYVVDAVCNPLVGIASDSSLLPAWFENRIGKRMSWHVIGTISVTVSFPFIFNKCPVCSDTGSEWWPFAWFVFFISIFQFGWSAVQIAHLALIPELSQSPSARATMSSL</sequence>
<keyword evidence="2" id="KW-1133">Transmembrane helix</keyword>
<dbReference type="InterPro" id="IPR039672">
    <property type="entry name" value="MFS_2"/>
</dbReference>
<dbReference type="Gene3D" id="1.20.1250.20">
    <property type="entry name" value="MFS general substrate transporter like domains"/>
    <property type="match status" value="1"/>
</dbReference>
<organism evidence="5">
    <name type="scientific">Enterobius vermicularis</name>
    <name type="common">Human pinworm</name>
    <dbReference type="NCBI Taxonomy" id="51028"/>
    <lineage>
        <taxon>Eukaryota</taxon>
        <taxon>Metazoa</taxon>
        <taxon>Ecdysozoa</taxon>
        <taxon>Nematoda</taxon>
        <taxon>Chromadorea</taxon>
        <taxon>Rhabditida</taxon>
        <taxon>Spirurina</taxon>
        <taxon>Oxyuridomorpha</taxon>
        <taxon>Oxyuroidea</taxon>
        <taxon>Oxyuridae</taxon>
        <taxon>Enterobius</taxon>
    </lineage>
</organism>
<evidence type="ECO:0000256" key="1">
    <source>
        <dbReference type="ARBA" id="ARBA00008335"/>
    </source>
</evidence>
<evidence type="ECO:0000256" key="2">
    <source>
        <dbReference type="SAM" id="Phobius"/>
    </source>
</evidence>